<gene>
    <name evidence="2" type="ORF">QR680_018842</name>
</gene>
<proteinExistence type="predicted"/>
<evidence type="ECO:0000313" key="2">
    <source>
        <dbReference type="EMBL" id="KAK0406847.1"/>
    </source>
</evidence>
<name>A0AA39LRD0_9BILA</name>
<evidence type="ECO:0000313" key="3">
    <source>
        <dbReference type="Proteomes" id="UP001175271"/>
    </source>
</evidence>
<keyword evidence="3" id="KW-1185">Reference proteome</keyword>
<dbReference type="Proteomes" id="UP001175271">
    <property type="component" value="Unassembled WGS sequence"/>
</dbReference>
<feature type="compositionally biased region" description="Basic residues" evidence="1">
    <location>
        <begin position="181"/>
        <end position="194"/>
    </location>
</feature>
<comment type="caution">
    <text evidence="2">The sequence shown here is derived from an EMBL/GenBank/DDBJ whole genome shotgun (WGS) entry which is preliminary data.</text>
</comment>
<dbReference type="AlphaFoldDB" id="A0AA39LRD0"/>
<evidence type="ECO:0000256" key="1">
    <source>
        <dbReference type="SAM" id="MobiDB-lite"/>
    </source>
</evidence>
<protein>
    <submittedName>
        <fullName evidence="2">Uncharacterized protein</fullName>
    </submittedName>
</protein>
<sequence length="194" mass="22877">METSKTEMDLVMRLFNRFYAEARKNLKVEVGGMQLDIPNEAPDEAERTTPYIAEKLFFELPRSPDTNNEQAERTTPYVAEKLLPEPPQRATNNCIDEISECAIQEYLQEGPLPSLLEQKLDECRRTVDLLRRIDFLLHRWTVINQTRKVFSEFFTEEDIDSNRSEAWNDLPRKPKTESPKGRKRRACRDKTRRK</sequence>
<accession>A0AA39LRD0</accession>
<feature type="region of interest" description="Disordered" evidence="1">
    <location>
        <begin position="164"/>
        <end position="194"/>
    </location>
</feature>
<organism evidence="2 3">
    <name type="scientific">Steinernema hermaphroditum</name>
    <dbReference type="NCBI Taxonomy" id="289476"/>
    <lineage>
        <taxon>Eukaryota</taxon>
        <taxon>Metazoa</taxon>
        <taxon>Ecdysozoa</taxon>
        <taxon>Nematoda</taxon>
        <taxon>Chromadorea</taxon>
        <taxon>Rhabditida</taxon>
        <taxon>Tylenchina</taxon>
        <taxon>Panagrolaimomorpha</taxon>
        <taxon>Strongyloidoidea</taxon>
        <taxon>Steinernematidae</taxon>
        <taxon>Steinernema</taxon>
    </lineage>
</organism>
<reference evidence="2" key="1">
    <citation type="submission" date="2023-06" db="EMBL/GenBank/DDBJ databases">
        <title>Genomic analysis of the entomopathogenic nematode Steinernema hermaphroditum.</title>
        <authorList>
            <person name="Schwarz E.M."/>
            <person name="Heppert J.K."/>
            <person name="Baniya A."/>
            <person name="Schwartz H.T."/>
            <person name="Tan C.-H."/>
            <person name="Antoshechkin I."/>
            <person name="Sternberg P.W."/>
            <person name="Goodrich-Blair H."/>
            <person name="Dillman A.R."/>
        </authorList>
    </citation>
    <scope>NUCLEOTIDE SEQUENCE</scope>
    <source>
        <strain evidence="2">PS9179</strain>
        <tissue evidence="2">Whole animal</tissue>
    </source>
</reference>
<feature type="compositionally biased region" description="Basic and acidic residues" evidence="1">
    <location>
        <begin position="170"/>
        <end position="180"/>
    </location>
</feature>
<dbReference type="EMBL" id="JAUCMV010000004">
    <property type="protein sequence ID" value="KAK0406847.1"/>
    <property type="molecule type" value="Genomic_DNA"/>
</dbReference>